<dbReference type="Pfam" id="PF11906">
    <property type="entry name" value="DUF3426"/>
    <property type="match status" value="1"/>
</dbReference>
<feature type="domain" description="Zinc finger/thioredoxin putative" evidence="2">
    <location>
        <begin position="1"/>
        <end position="37"/>
    </location>
</feature>
<evidence type="ECO:0000259" key="2">
    <source>
        <dbReference type="Pfam" id="PF13719"/>
    </source>
</evidence>
<dbReference type="InterPro" id="IPR011723">
    <property type="entry name" value="Znf/thioredoxin_put"/>
</dbReference>
<protein>
    <submittedName>
        <fullName evidence="3">Zinc-ribbon domain-containing protein</fullName>
    </submittedName>
</protein>
<gene>
    <name evidence="3" type="ORF">KI809_00725</name>
</gene>
<feature type="transmembrane region" description="Helical" evidence="1">
    <location>
        <begin position="284"/>
        <end position="307"/>
    </location>
</feature>
<accession>A0AAW4L3K1</accession>
<evidence type="ECO:0000256" key="1">
    <source>
        <dbReference type="SAM" id="Phobius"/>
    </source>
</evidence>
<evidence type="ECO:0000313" key="3">
    <source>
        <dbReference type="EMBL" id="MBT0662811.1"/>
    </source>
</evidence>
<dbReference type="AlphaFoldDB" id="A0AAW4L3K1"/>
<proteinExistence type="predicted"/>
<reference evidence="3 4" key="1">
    <citation type="submission" date="2021-05" db="EMBL/GenBank/DDBJ databases">
        <title>The draft genome of Geobacter pelophilus DSM 12255.</title>
        <authorList>
            <person name="Xu Z."/>
            <person name="Masuda Y."/>
            <person name="Itoh H."/>
            <person name="Senoo K."/>
        </authorList>
    </citation>
    <scope>NUCLEOTIDE SEQUENCE [LARGE SCALE GENOMIC DNA]</scope>
    <source>
        <strain evidence="3 4">DSM 12255</strain>
    </source>
</reference>
<keyword evidence="4" id="KW-1185">Reference proteome</keyword>
<dbReference type="Pfam" id="PF13719">
    <property type="entry name" value="Zn_ribbon_5"/>
    <property type="match status" value="1"/>
</dbReference>
<keyword evidence="1" id="KW-1133">Transmembrane helix</keyword>
<sequence>MIIQCELCSTRFKLDDTKVKDEGVRVRCSKCRHIFVVRKEKADSADDSDFDTLLNGLVSASPQESDLLSGESPSQIDNQSVSDTLETTAFAAGFDSDSNQGSITLSDGKSIQNDCESTDCNSEMQPYYGEKADFSFDFSGDTFEENGLGASEDTESDLTAVPEKKEVDFSSGLTAEAAVPFNVDEQPKEAIVANDKEEPVSGGLLKESDQAFTSGISWDSPFTEVSEGNETLSPIQSEGQEAESFNSNNMVGQPSVHLTTVPEISADEMPPAAIATRRLGRSRFPLVVVSVSILIVIVLTISGLYLLNKGPGFIDKSGLASLVKWAGIENVDDGGISIRNTSSEFIDNKETGELFVIKGETVNLFNKPRASIQLKATIYDAKGVALASKSIYCGNVLQKDQLATLSMPKIEATMGNQFGDSLSNLGVPPGKAIPFLVVFSKVPKAASEFGLEIVGSTVADR</sequence>
<dbReference type="NCBIfam" id="TIGR02098">
    <property type="entry name" value="MJ0042_CXXC"/>
    <property type="match status" value="1"/>
</dbReference>
<keyword evidence="1" id="KW-0472">Membrane</keyword>
<dbReference type="EMBL" id="JAHCVJ010000001">
    <property type="protein sequence ID" value="MBT0662811.1"/>
    <property type="molecule type" value="Genomic_DNA"/>
</dbReference>
<dbReference type="Proteomes" id="UP000811899">
    <property type="component" value="Unassembled WGS sequence"/>
</dbReference>
<keyword evidence="1" id="KW-0812">Transmembrane</keyword>
<name>A0AAW4L3K1_9BACT</name>
<evidence type="ECO:0000313" key="4">
    <source>
        <dbReference type="Proteomes" id="UP000811899"/>
    </source>
</evidence>
<organism evidence="3 4">
    <name type="scientific">Geoanaerobacter pelophilus</name>
    <dbReference type="NCBI Taxonomy" id="60036"/>
    <lineage>
        <taxon>Bacteria</taxon>
        <taxon>Pseudomonadati</taxon>
        <taxon>Thermodesulfobacteriota</taxon>
        <taxon>Desulfuromonadia</taxon>
        <taxon>Geobacterales</taxon>
        <taxon>Geobacteraceae</taxon>
        <taxon>Geoanaerobacter</taxon>
    </lineage>
</organism>
<dbReference type="InterPro" id="IPR021834">
    <property type="entry name" value="DUF3426"/>
</dbReference>
<dbReference type="RefSeq" id="WP_214170460.1">
    <property type="nucleotide sequence ID" value="NZ_JAHCVJ010000001.1"/>
</dbReference>
<comment type="caution">
    <text evidence="3">The sequence shown here is derived from an EMBL/GenBank/DDBJ whole genome shotgun (WGS) entry which is preliminary data.</text>
</comment>